<dbReference type="EMBL" id="RKLR01000016">
    <property type="protein sequence ID" value="MBX0325585.1"/>
    <property type="molecule type" value="Genomic_DNA"/>
</dbReference>
<name>A0AAW4PWA6_9EURY</name>
<evidence type="ECO:0000313" key="1">
    <source>
        <dbReference type="EMBL" id="MBX0325585.1"/>
    </source>
</evidence>
<comment type="caution">
    <text evidence="1">The sequence shown here is derived from an EMBL/GenBank/DDBJ whole genome shotgun (WGS) entry which is preliminary data.</text>
</comment>
<gene>
    <name evidence="1" type="ORF">EGH21_21405</name>
</gene>
<evidence type="ECO:0000313" key="2">
    <source>
        <dbReference type="Proteomes" id="UP001430377"/>
    </source>
</evidence>
<organism evidence="1 2">
    <name type="scientific">Haloarcula rubra</name>
    <dbReference type="NCBI Taxonomy" id="2487747"/>
    <lineage>
        <taxon>Archaea</taxon>
        <taxon>Methanobacteriati</taxon>
        <taxon>Methanobacteriota</taxon>
        <taxon>Stenosarchaea group</taxon>
        <taxon>Halobacteria</taxon>
        <taxon>Halobacteriales</taxon>
        <taxon>Haloarculaceae</taxon>
        <taxon>Haloarcula</taxon>
    </lineage>
</organism>
<dbReference type="AlphaFoldDB" id="A0AAW4PWA6"/>
<reference evidence="1 2" key="1">
    <citation type="submission" date="2021-06" db="EMBL/GenBank/DDBJ databases">
        <title>Halomicroarcula sp. a new haloarchaeum isolated from saline soil.</title>
        <authorList>
            <person name="Duran-Viseras A."/>
            <person name="Sanchez-Porro C."/>
            <person name="Ventosa A."/>
        </authorList>
    </citation>
    <scope>NUCLEOTIDE SEQUENCE [LARGE SCALE GENOMIC DNA]</scope>
    <source>
        <strain evidence="1 2">F13</strain>
    </source>
</reference>
<protein>
    <submittedName>
        <fullName evidence="1">Uncharacterized protein</fullName>
    </submittedName>
</protein>
<accession>A0AAW4PWA6</accession>
<proteinExistence type="predicted"/>
<sequence>MTEDQASLKLEEAQFFLDQMVDSEGDEFLYYFDAFLAASRAVTLAMQKQYSGMEEFEEYYQSSQNLLKDLTVSQVLHELRNHTTHRGLIEAETDNYEYPNPGFPELKRIRDPEELPEPGRVEGTLHRLSTPLPDDVTEELDDETLSEFRDKYSDTNIEVMCNSHLFVLQEVIEKNPVSE</sequence>
<keyword evidence="2" id="KW-1185">Reference proteome</keyword>
<dbReference type="Proteomes" id="UP001430377">
    <property type="component" value="Unassembled WGS sequence"/>
</dbReference>
<dbReference type="RefSeq" id="WP_220620449.1">
    <property type="nucleotide sequence ID" value="NZ_RKLR01000016.1"/>
</dbReference>